<dbReference type="KEGG" id="lgn:ABM34_05000"/>
<name>A0A0H4QG96_9LACO</name>
<dbReference type="InterPro" id="IPR030949">
    <property type="entry name" value="ECF_S_folate_fam"/>
</dbReference>
<dbReference type="RefSeq" id="WP_048703940.1">
    <property type="nucleotide sequence ID" value="NZ_CP012034.1"/>
</dbReference>
<protein>
    <recommendedName>
        <fullName evidence="4">Folate transporter</fullName>
    </recommendedName>
</protein>
<keyword evidence="3" id="KW-1185">Reference proteome</keyword>
<dbReference type="OrthoDB" id="4624at2"/>
<dbReference type="AlphaFoldDB" id="A0A0H4QG96"/>
<sequence>MNRSKGSSTAIGVHELTWMALLIAFEMVLSKFSPGTNILKVSFTFIAIGLMGYYFGPYKAAIANAVADLIGNTVFATGGTYFYGFTLSAIITGLIYGYLLHNRKVTVLNVFLAVFLVTVVVNTLMNTLWVSILASAPYNVMLMTRLPKEAIELVYQTGLLYIILKWISKSRFNKIGH</sequence>
<dbReference type="STRING" id="1007676.ABM34_05000"/>
<evidence type="ECO:0000313" key="2">
    <source>
        <dbReference type="EMBL" id="AKP66952.1"/>
    </source>
</evidence>
<dbReference type="NCBIfam" id="TIGR04518">
    <property type="entry name" value="ECF_S_folT_fam"/>
    <property type="match status" value="1"/>
</dbReference>
<keyword evidence="1" id="KW-1133">Transmembrane helix</keyword>
<accession>A0A0H4QG96</accession>
<feature type="transmembrane region" description="Helical" evidence="1">
    <location>
        <begin position="6"/>
        <end position="25"/>
    </location>
</feature>
<dbReference type="GO" id="GO:0022857">
    <property type="term" value="F:transmembrane transporter activity"/>
    <property type="evidence" value="ECO:0007669"/>
    <property type="project" value="InterPro"/>
</dbReference>
<organism evidence="2 3">
    <name type="scientific">Companilactobacillus ginsenosidimutans</name>
    <dbReference type="NCBI Taxonomy" id="1007676"/>
    <lineage>
        <taxon>Bacteria</taxon>
        <taxon>Bacillati</taxon>
        <taxon>Bacillota</taxon>
        <taxon>Bacilli</taxon>
        <taxon>Lactobacillales</taxon>
        <taxon>Lactobacillaceae</taxon>
        <taxon>Companilactobacillus</taxon>
    </lineage>
</organism>
<dbReference type="PATRIC" id="fig|1007676.4.peg.993"/>
<keyword evidence="1" id="KW-0472">Membrane</keyword>
<feature type="transmembrane region" description="Helical" evidence="1">
    <location>
        <begin position="150"/>
        <end position="167"/>
    </location>
</feature>
<evidence type="ECO:0008006" key="4">
    <source>
        <dbReference type="Google" id="ProtNLM"/>
    </source>
</evidence>
<evidence type="ECO:0000256" key="1">
    <source>
        <dbReference type="SAM" id="Phobius"/>
    </source>
</evidence>
<dbReference type="Proteomes" id="UP000036106">
    <property type="component" value="Chromosome"/>
</dbReference>
<feature type="transmembrane region" description="Helical" evidence="1">
    <location>
        <begin position="107"/>
        <end position="130"/>
    </location>
</feature>
<proteinExistence type="predicted"/>
<dbReference type="Pfam" id="PF12822">
    <property type="entry name" value="ECF_trnsprt"/>
    <property type="match status" value="1"/>
</dbReference>
<dbReference type="InterPro" id="IPR024529">
    <property type="entry name" value="ECF_trnsprt_substrate-spec"/>
</dbReference>
<evidence type="ECO:0000313" key="3">
    <source>
        <dbReference type="Proteomes" id="UP000036106"/>
    </source>
</evidence>
<feature type="transmembrane region" description="Helical" evidence="1">
    <location>
        <begin position="37"/>
        <end position="56"/>
    </location>
</feature>
<feature type="transmembrane region" description="Helical" evidence="1">
    <location>
        <begin position="81"/>
        <end position="100"/>
    </location>
</feature>
<reference evidence="3" key="1">
    <citation type="submission" date="2015-07" db="EMBL/GenBank/DDBJ databases">
        <title>Lactobacillus ginsenosidimutans/EMML 3141/ whole genome sequencing.</title>
        <authorList>
            <person name="Kim M.K."/>
            <person name="Im W.-T."/>
            <person name="Srinivasan S."/>
            <person name="Lee J.-J."/>
        </authorList>
    </citation>
    <scope>NUCLEOTIDE SEQUENCE [LARGE SCALE GENOMIC DNA]</scope>
    <source>
        <strain evidence="3">EMML 3041</strain>
    </source>
</reference>
<dbReference type="Gene3D" id="1.10.1760.20">
    <property type="match status" value="1"/>
</dbReference>
<keyword evidence="1" id="KW-0812">Transmembrane</keyword>
<gene>
    <name evidence="2" type="ORF">ABM34_05000</name>
</gene>
<dbReference type="EMBL" id="CP012034">
    <property type="protein sequence ID" value="AKP66952.1"/>
    <property type="molecule type" value="Genomic_DNA"/>
</dbReference>